<feature type="compositionally biased region" description="Low complexity" evidence="3">
    <location>
        <begin position="120"/>
        <end position="136"/>
    </location>
</feature>
<evidence type="ECO:0000313" key="6">
    <source>
        <dbReference type="Proteomes" id="UP000005204"/>
    </source>
</evidence>
<feature type="compositionally biased region" description="Polar residues" evidence="3">
    <location>
        <begin position="96"/>
        <end position="107"/>
    </location>
</feature>
<organism evidence="5 6">
    <name type="scientific">Bombyx mori</name>
    <name type="common">Silk moth</name>
    <dbReference type="NCBI Taxonomy" id="7091"/>
    <lineage>
        <taxon>Eukaryota</taxon>
        <taxon>Metazoa</taxon>
        <taxon>Ecdysozoa</taxon>
        <taxon>Arthropoda</taxon>
        <taxon>Hexapoda</taxon>
        <taxon>Insecta</taxon>
        <taxon>Pterygota</taxon>
        <taxon>Neoptera</taxon>
        <taxon>Endopterygota</taxon>
        <taxon>Lepidoptera</taxon>
        <taxon>Glossata</taxon>
        <taxon>Ditrysia</taxon>
        <taxon>Bombycoidea</taxon>
        <taxon>Bombycidae</taxon>
        <taxon>Bombycinae</taxon>
        <taxon>Bombyx</taxon>
    </lineage>
</organism>
<name>A0A8R2M162_BOMMO</name>
<proteinExistence type="predicted"/>
<evidence type="ECO:0000259" key="4">
    <source>
        <dbReference type="PROSITE" id="PS50158"/>
    </source>
</evidence>
<feature type="coiled-coil region" evidence="2">
    <location>
        <begin position="250"/>
        <end position="284"/>
    </location>
</feature>
<keyword evidence="2" id="KW-0175">Coiled coil</keyword>
<keyword evidence="6" id="KW-1185">Reference proteome</keyword>
<feature type="region of interest" description="Disordered" evidence="3">
    <location>
        <begin position="336"/>
        <end position="358"/>
    </location>
</feature>
<dbReference type="SUPFAM" id="SSF56219">
    <property type="entry name" value="DNase I-like"/>
    <property type="match status" value="1"/>
</dbReference>
<dbReference type="Gene3D" id="4.10.60.10">
    <property type="entry name" value="Zinc finger, CCHC-type"/>
    <property type="match status" value="1"/>
</dbReference>
<dbReference type="InterPro" id="IPR036691">
    <property type="entry name" value="Endo/exonu/phosph_ase_sf"/>
</dbReference>
<dbReference type="GO" id="GO:0003824">
    <property type="term" value="F:catalytic activity"/>
    <property type="evidence" value="ECO:0007669"/>
    <property type="project" value="InterPro"/>
</dbReference>
<dbReference type="SUPFAM" id="SSF56672">
    <property type="entry name" value="DNA/RNA polymerases"/>
    <property type="match status" value="1"/>
</dbReference>
<dbReference type="InterPro" id="IPR005135">
    <property type="entry name" value="Endo/exonuclease/phosphatase"/>
</dbReference>
<reference evidence="5" key="2">
    <citation type="submission" date="2022-06" db="UniProtKB">
        <authorList>
            <consortium name="EnsemblMetazoa"/>
        </authorList>
    </citation>
    <scope>IDENTIFICATION</scope>
    <source>
        <strain evidence="5">p50T (Dazao)</strain>
    </source>
</reference>
<evidence type="ECO:0000256" key="1">
    <source>
        <dbReference type="PROSITE-ProRule" id="PRU00047"/>
    </source>
</evidence>
<dbReference type="EnsemblMetazoa" id="XM_038015660.1">
    <property type="protein sequence ID" value="XP_037871588.1"/>
    <property type="gene ID" value="LOC119629545"/>
</dbReference>
<evidence type="ECO:0000256" key="2">
    <source>
        <dbReference type="SAM" id="Coils"/>
    </source>
</evidence>
<dbReference type="GO" id="GO:0003676">
    <property type="term" value="F:nucleic acid binding"/>
    <property type="evidence" value="ECO:0007669"/>
    <property type="project" value="InterPro"/>
</dbReference>
<protein>
    <recommendedName>
        <fullName evidence="4">CCHC-type domain-containing protein</fullName>
    </recommendedName>
</protein>
<feature type="compositionally biased region" description="Basic and acidic residues" evidence="3">
    <location>
        <begin position="59"/>
        <end position="68"/>
    </location>
</feature>
<dbReference type="Proteomes" id="UP000005204">
    <property type="component" value="Unassembled WGS sequence"/>
</dbReference>
<dbReference type="InterPro" id="IPR036875">
    <property type="entry name" value="Znf_CCHC_sf"/>
</dbReference>
<dbReference type="Pfam" id="PF14529">
    <property type="entry name" value="Exo_endo_phos_2"/>
    <property type="match status" value="1"/>
</dbReference>
<dbReference type="InterPro" id="IPR001878">
    <property type="entry name" value="Znf_CCHC"/>
</dbReference>
<feature type="compositionally biased region" description="Basic and acidic residues" evidence="3">
    <location>
        <begin position="336"/>
        <end position="354"/>
    </location>
</feature>
<dbReference type="CDD" id="cd09077">
    <property type="entry name" value="R1-I-EN"/>
    <property type="match status" value="1"/>
</dbReference>
<dbReference type="CDD" id="cd22249">
    <property type="entry name" value="UDM1_RNF168_RNF169-like"/>
    <property type="match status" value="1"/>
</dbReference>
<keyword evidence="1" id="KW-0479">Metal-binding</keyword>
<dbReference type="InterPro" id="IPR043502">
    <property type="entry name" value="DNA/RNA_pol_sf"/>
</dbReference>
<dbReference type="GeneID" id="119629545"/>
<dbReference type="CDD" id="cd01650">
    <property type="entry name" value="RT_nLTR_like"/>
    <property type="match status" value="1"/>
</dbReference>
<dbReference type="GO" id="GO:0071897">
    <property type="term" value="P:DNA biosynthetic process"/>
    <property type="evidence" value="ECO:0007669"/>
    <property type="project" value="UniProtKB-ARBA"/>
</dbReference>
<feature type="compositionally biased region" description="Polar residues" evidence="3">
    <location>
        <begin position="20"/>
        <end position="33"/>
    </location>
</feature>
<accession>A0A8R2M162</accession>
<keyword evidence="1" id="KW-0862">Zinc</keyword>
<feature type="domain" description="CCHC-type" evidence="4">
    <location>
        <begin position="647"/>
        <end position="660"/>
    </location>
</feature>
<sequence>MSSLQRVIPQEGTRQAGESLRTTDSSVVRSPSYSGGGTNCTEIRSGKDGVKKGAGSGKDISRKNESAKDVVAIGFVKDNEGRSSGTALVSDDSMATAGSAQSSARSSPTRRQRKRVLTISSDELGSSSGSDGAASTGKGGVMPQSKRGRGRLPTTGLTADKQTCLKTQRSEIKATGSMSSMREVRSAKATEGSPKKDPECRLKESAAMALKVCSKPGNLKSTYQRALKELAVTIMEVTEELANRPAAQETERLQAVNAGQQEEILQLRQELQEVRKELARISRALTLSNPVETPAPASTTTTEDQEELRVQRIMRAVGTMVDARFASLEMRLPPEPRIRPPLAADRRKTCEKSPDPPLIVDATLESTSVQAALPPSANKKTQGPRRKTTVLAPLSELGAFPPAPVVLTESWSTVTRRGAKSRGEAVRTVAAFPPEEKAPSSKKRTKKRLRAPRSQAVVLKLQPEAASCGLTYRSVLAEARAKIDLESLGIPVQRIRSSLTGAKVLVVDGGDQVEKADLLANRLKEILPAEGVEISRPSVTAAMRISGLEDSVSREEIADKLAKIGGCPPESIKVGEIKSGPGGMGQVLVRCPVSTAAKIAAVPKLRIGWSVLRAHLLEARRLQCFRCHELGHVSARCPSSVDRSRDCYRCGQAGHVASGCSLAPHCTVCVSAGRPADHVSGGKACAKPPRQRQRRQDFATLESARSRPGLKTFCFRAWWREPYRVLTGPDWAADLDGRVAIIRRSCVGAPPEFAVVERGRSFVAVLWAEMIVVGVYFSPNRTLAEFEGLLLELSRVTRRSHSRQMLVLGDLNAKSSAWGSSRTCPRGRALEEWLVESGLVILNRGTEFTCVRRLGGSVVDVTFASPDVACRIRGWAVMVGEETLSDHRYIRFSIVVTPGAVSTSSFFGGGAEGPRWAQKRLDVERLHEAAVVQAWRLDSLGEPMDVRVGAERMREAMSRVCDAAMPRIRALASKRRVYWWTEEIANLRQSCNVSRRAYQRSRRRRMHRDPEEQDRLYVVYRTAVRALCVAIRMAKEAAWNDLLASLDRDPWGRPYRLARNALRPWAPPTTSTLPPETLHRVVGGLFPVSSETAFIPPVMAAVQVADGGELEGVSQAEFKAVVAKMRSKRTAPGPDGLSSREWALALTEDGLGPALRRLFSKCLREGRFPEPWRTGRLVLIPKDGRPRDEPSGYRPIVVLDEAGKLLERIVAERLVQHLENIGPNLASNQFGFRRGRSTVDAVLRVRDLTDQACSGGGVLLAVSIDIANAFNTIPWSTIMESLRFHRVPTGLRNLIEDYLSGRAPKLKYLGLVLDSKWRFDHHFKMLVPRLMGTAGALTRLLPNTGGCSAGIRRLYLGVVRSMALYGAPEANSFLNHKSLDDNKYKAFIPAFTITRMGIVRGVPCDWDEKDVIENIELPQNCGSILKVRRLNRKVYDGETPKFVPTETVVLTFDGKVLPPRVFMCFNSLPVELYIYPTLQCFNCCRFGHTKMQCRGTPRCYKCGDNHSGISCETERDDAVCILCSGSHFATDKKCPEYARQKAIKETMARNSISYSEASKVYPPVSKSYADIVASASSAPSGPTMTYSSPYNLTSPFKSPTQSYKKTVFLKPKARPRNSSKGYDQKAHAELIQDYSNIPSFSTVTNHLQSLFKRLGFVLDSILEFQDMSVLEKTEQMGMVEWH</sequence>
<keyword evidence="1" id="KW-0863">Zinc-finger</keyword>
<dbReference type="RefSeq" id="XP_037871588.1">
    <property type="nucleotide sequence ID" value="XM_038015660.1"/>
</dbReference>
<feature type="compositionally biased region" description="Basic and acidic residues" evidence="3">
    <location>
        <begin position="182"/>
        <end position="199"/>
    </location>
</feature>
<dbReference type="SUPFAM" id="SSF57756">
    <property type="entry name" value="Retrovirus zinc finger-like domains"/>
    <property type="match status" value="1"/>
</dbReference>
<dbReference type="KEGG" id="bmor:119629545"/>
<evidence type="ECO:0000313" key="5">
    <source>
        <dbReference type="EnsemblMetazoa" id="XP_037871588.1"/>
    </source>
</evidence>
<evidence type="ECO:0000256" key="3">
    <source>
        <dbReference type="SAM" id="MobiDB-lite"/>
    </source>
</evidence>
<dbReference type="PROSITE" id="PS50158">
    <property type="entry name" value="ZF_CCHC"/>
    <property type="match status" value="2"/>
</dbReference>
<dbReference type="InterPro" id="IPR000477">
    <property type="entry name" value="RT_dom"/>
</dbReference>
<reference evidence="6" key="1">
    <citation type="journal article" date="2008" name="Insect Biochem. Mol. Biol.">
        <title>The genome of a lepidopteran model insect, the silkworm Bombyx mori.</title>
        <authorList>
            <consortium name="International Silkworm Genome Consortium"/>
        </authorList>
    </citation>
    <scope>NUCLEOTIDE SEQUENCE [LARGE SCALE GENOMIC DNA]</scope>
    <source>
        <strain evidence="6">p50T</strain>
    </source>
</reference>
<dbReference type="PANTHER" id="PTHR19446">
    <property type="entry name" value="REVERSE TRANSCRIPTASES"/>
    <property type="match status" value="1"/>
</dbReference>
<feature type="domain" description="CCHC-type" evidence="4">
    <location>
        <begin position="624"/>
        <end position="639"/>
    </location>
</feature>
<feature type="region of interest" description="Disordered" evidence="3">
    <location>
        <begin position="1"/>
        <end position="199"/>
    </location>
</feature>
<dbReference type="SMART" id="SM00343">
    <property type="entry name" value="ZnF_C2HC"/>
    <property type="match status" value="3"/>
</dbReference>
<feature type="compositionally biased region" description="Polar residues" evidence="3">
    <location>
        <begin position="155"/>
        <end position="167"/>
    </location>
</feature>
<dbReference type="Pfam" id="PF00078">
    <property type="entry name" value="RVT_1"/>
    <property type="match status" value="1"/>
</dbReference>
<dbReference type="GO" id="GO:0008270">
    <property type="term" value="F:zinc ion binding"/>
    <property type="evidence" value="ECO:0007669"/>
    <property type="project" value="UniProtKB-KW"/>
</dbReference>
<dbReference type="Gene3D" id="3.60.10.10">
    <property type="entry name" value="Endonuclease/exonuclease/phosphatase"/>
    <property type="match status" value="1"/>
</dbReference>